<evidence type="ECO:0000256" key="4">
    <source>
        <dbReference type="ARBA" id="ARBA00022603"/>
    </source>
</evidence>
<feature type="binding site" evidence="10 11">
    <location>
        <begin position="436"/>
        <end position="438"/>
    </location>
    <ligand>
        <name>L-homocysteine</name>
        <dbReference type="ChEBI" id="CHEBI:58199"/>
    </ligand>
</feature>
<feature type="domain" description="Cobalamin-independent methionine synthase MetE C-terminal/archaeal" evidence="14">
    <location>
        <begin position="431"/>
        <end position="753"/>
    </location>
</feature>
<feature type="binding site" evidence="10">
    <location>
        <position position="646"/>
    </location>
    <ligand>
        <name>Zn(2+)</name>
        <dbReference type="ChEBI" id="CHEBI:29105"/>
        <note>catalytic</note>
    </ligand>
</feature>
<comment type="pathway">
    <text evidence="2 10">Amino-acid biosynthesis; L-methionine biosynthesis via de novo pathway; L-methionine from L-homocysteine (MetE route): step 1/1.</text>
</comment>
<dbReference type="PIRSF" id="PIRSF000382">
    <property type="entry name" value="MeTrfase_B12_ind"/>
    <property type="match status" value="1"/>
</dbReference>
<feature type="binding site" evidence="10">
    <location>
        <position position="489"/>
    </location>
    <ligand>
        <name>L-homocysteine</name>
        <dbReference type="ChEBI" id="CHEBI:58199"/>
    </ligand>
</feature>
<sequence>MMQTANLGYPRLGERREWKRALERFWQGKISEEELERTLTDIRLARLKKQQKAGITWIPVGDFTAYDHILDMTATFGLVPRRFHPSFQYDGGPLSTALYFAIARGSDEVPASEMTKWFNTNYHYIVPELDAVAEGHAPAVVDNRPLKAYLEAKETLGIDGRTVIVGPYTFVKLSKGYSEDAFQRIVRAFIPAYAELIRSLDAAGATWIQIDEPSLVGDVPAEDVPLLRDVYGALAKTRRNVKIMLQTYFEALDRYPEMVRLPVDGIGLDFVHGAKENVDNLRHHGFPEDKVLGVGLINGRNVWRADLEERAHFLSDLSTVVPYERMILSPSASLLFVPITLERETELDPDLKNVLAFADEKLAELALLAKADAPDAETEAAYRAASEARRRFLKLHPFPAPEAVTPEETTRAKPFEARRTVQEERFKLPLLPTTTIGSFPQTKDVREARARWRKGELDDEAYQTFIKEKIAEWVRIQEELGLDVFVHGEFERTDMVEYFGEKLGGFAFTEYGWVQSYGSRAVKPPIIYGEIVYRAPLTVAETAFAQSLTSKPVKGMLTGPVTILQWSFAREDVVPEAIAFSIARALRQEVQALEAAGIEMVQVDEPAFREGLPQKRAKWDHYLDWAVRAFRLVTAVARPETQVHTHMCYSEFSDIIEAIKALDADVISIETSRSHGELIGAFEAHTYDKGIGLGVYDIHSPRVPDAWEMKSLALRALRVLPKEHFWINPDCGLKTRDVPETIAALRNMVEAARALRRELGVEVGDGASRP</sequence>
<dbReference type="HAMAP" id="MF_00172">
    <property type="entry name" value="Meth_synth"/>
    <property type="match status" value="1"/>
</dbReference>
<evidence type="ECO:0000259" key="14">
    <source>
        <dbReference type="Pfam" id="PF01717"/>
    </source>
</evidence>
<dbReference type="InterPro" id="IPR038071">
    <property type="entry name" value="UROD/MetE-like_sf"/>
</dbReference>
<dbReference type="UniPathway" id="UPA00051">
    <property type="reaction ID" value="UER00082"/>
</dbReference>
<evidence type="ECO:0000256" key="11">
    <source>
        <dbReference type="PIRSR" id="PIRSR000382-1"/>
    </source>
</evidence>
<gene>
    <name evidence="10" type="primary">metE</name>
    <name evidence="16" type="ORF">BSOLF_0633</name>
</gene>
<dbReference type="NCBIfam" id="NF003556">
    <property type="entry name" value="PRK05222.1"/>
    <property type="match status" value="1"/>
</dbReference>
<feature type="binding site" evidence="10">
    <location>
        <begin position="16"/>
        <end position="19"/>
    </location>
    <ligand>
        <name>5-methyltetrahydropteroyltri-L-glutamate</name>
        <dbReference type="ChEBI" id="CHEBI:58207"/>
    </ligand>
</feature>
<evidence type="ECO:0000256" key="12">
    <source>
        <dbReference type="PIRSR" id="PIRSR000382-2"/>
    </source>
</evidence>
<evidence type="ECO:0000259" key="15">
    <source>
        <dbReference type="Pfam" id="PF08267"/>
    </source>
</evidence>
<feature type="binding site" evidence="10">
    <location>
        <position position="610"/>
    </location>
    <ligand>
        <name>5-methyltetrahydropteroyltri-L-glutamate</name>
        <dbReference type="ChEBI" id="CHEBI:58207"/>
    </ligand>
</feature>
<evidence type="ECO:0000256" key="1">
    <source>
        <dbReference type="ARBA" id="ARBA00002777"/>
    </source>
</evidence>
<keyword evidence="4 10" id="KW-0489">Methyltransferase</keyword>
<keyword evidence="9 10" id="KW-0486">Methionine biosynthesis</keyword>
<dbReference type="EMBL" id="PEBX01000002">
    <property type="protein sequence ID" value="PTQ57771.1"/>
    <property type="molecule type" value="Genomic_DNA"/>
</dbReference>
<feature type="binding site" evidence="10">
    <location>
        <position position="731"/>
    </location>
    <ligand>
        <name>Zn(2+)</name>
        <dbReference type="ChEBI" id="CHEBI:29105"/>
        <note>catalytic</note>
    </ligand>
</feature>
<dbReference type="CDD" id="cd03312">
    <property type="entry name" value="CIMS_N_terminal_like"/>
    <property type="match status" value="1"/>
</dbReference>
<dbReference type="PANTHER" id="PTHR30519">
    <property type="entry name" value="5-METHYLTETRAHYDROPTEROYLTRIGLUTAMATE--HOMOCYSTEINE METHYLTRANSFERASE"/>
    <property type="match status" value="1"/>
</dbReference>
<name>A0A2R6Y519_9BACL</name>
<feature type="binding site" evidence="10 11">
    <location>
        <position position="604"/>
    </location>
    <ligand>
        <name>L-methionine</name>
        <dbReference type="ChEBI" id="CHEBI:57844"/>
    </ligand>
</feature>
<dbReference type="Pfam" id="PF01717">
    <property type="entry name" value="Meth_synt_2"/>
    <property type="match status" value="1"/>
</dbReference>
<protein>
    <recommendedName>
        <fullName evidence="10">5-methyltetrahydropteroyltriglutamate--homocysteine methyltransferase</fullName>
        <ecNumber evidence="10">2.1.1.14</ecNumber>
    </recommendedName>
    <alternativeName>
        <fullName evidence="10">Cobalamin-independent methionine synthase</fullName>
    </alternativeName>
    <alternativeName>
        <fullName evidence="10">Methionine synthase, vitamin-B12 independent isozyme</fullName>
    </alternativeName>
</protein>
<comment type="function">
    <text evidence="1 10">Catalyzes the transfer of a methyl group from 5-methyltetrahydrofolate to homocysteine resulting in methionine formation.</text>
</comment>
<evidence type="ECO:0000313" key="16">
    <source>
        <dbReference type="EMBL" id="PTQ57771.1"/>
    </source>
</evidence>
<evidence type="ECO:0000256" key="5">
    <source>
        <dbReference type="ARBA" id="ARBA00022605"/>
    </source>
</evidence>
<feature type="domain" description="Cobalamin-independent methionine synthase MetE N-terminal" evidence="15">
    <location>
        <begin position="4"/>
        <end position="320"/>
    </location>
</feature>
<reference evidence="17" key="1">
    <citation type="journal article" date="2018" name="Sci. Rep.">
        <title>Lignite coal burning seam in the remote Altai Mountains harbors a hydrogen-driven thermophilic microbial community.</title>
        <authorList>
            <person name="Kadnikov V.V."/>
            <person name="Mardanov A.V."/>
            <person name="Ivasenko D.A."/>
            <person name="Antsiferov D.V."/>
            <person name="Beletsky A.V."/>
            <person name="Karnachuk O.V."/>
            <person name="Ravin N.V."/>
        </authorList>
    </citation>
    <scope>NUCLEOTIDE SEQUENCE [LARGE SCALE GENOMIC DNA]</scope>
</reference>
<feature type="binding site" evidence="10 11">
    <location>
        <begin position="436"/>
        <end position="438"/>
    </location>
    <ligand>
        <name>L-methionine</name>
        <dbReference type="ChEBI" id="CHEBI:57844"/>
    </ligand>
</feature>
<proteinExistence type="inferred from homology"/>
<dbReference type="Proteomes" id="UP000244338">
    <property type="component" value="Unassembled WGS sequence"/>
</dbReference>
<dbReference type="Gene3D" id="3.20.20.210">
    <property type="match status" value="2"/>
</dbReference>
<feature type="binding site" evidence="12">
    <location>
        <position position="731"/>
    </location>
    <ligand>
        <name>Zn(2+)</name>
        <dbReference type="ChEBI" id="CHEBI:29105"/>
        <label>1</label>
        <note>catalytic</note>
    </ligand>
</feature>
<keyword evidence="8 10" id="KW-0862">Zinc</keyword>
<dbReference type="AlphaFoldDB" id="A0A2R6Y519"/>
<evidence type="ECO:0000256" key="3">
    <source>
        <dbReference type="ARBA" id="ARBA00009553"/>
    </source>
</evidence>
<feature type="binding site" evidence="11">
    <location>
        <position position="19"/>
    </location>
    <ligand>
        <name>5-methyltetrahydropteroyltri-L-glutamate</name>
        <dbReference type="ChEBI" id="CHEBI:58207"/>
    </ligand>
</feature>
<evidence type="ECO:0000256" key="9">
    <source>
        <dbReference type="ARBA" id="ARBA00023167"/>
    </source>
</evidence>
<feature type="binding site" evidence="10 11">
    <location>
        <position position="489"/>
    </location>
    <ligand>
        <name>L-methionine</name>
        <dbReference type="ChEBI" id="CHEBI:57844"/>
    </ligand>
</feature>
<feature type="binding site" evidence="10 11">
    <location>
        <position position="604"/>
    </location>
    <ligand>
        <name>L-homocysteine</name>
        <dbReference type="ChEBI" id="CHEBI:58199"/>
    </ligand>
</feature>
<comment type="cofactor">
    <cofactor evidence="10">
        <name>Zn(2+)</name>
        <dbReference type="ChEBI" id="CHEBI:29105"/>
    </cofactor>
    <text evidence="10">Binds 1 zinc ion per subunit.</text>
</comment>
<dbReference type="GO" id="GO:0003871">
    <property type="term" value="F:5-methyltetrahydropteroyltriglutamate-homocysteine S-methyltransferase activity"/>
    <property type="evidence" value="ECO:0007669"/>
    <property type="project" value="UniProtKB-UniRule"/>
</dbReference>
<comment type="similarity">
    <text evidence="3 10">Belongs to the vitamin-B12 independent methionine synthase family.</text>
</comment>
<dbReference type="SUPFAM" id="SSF51726">
    <property type="entry name" value="UROD/MetE-like"/>
    <property type="match status" value="2"/>
</dbReference>
<keyword evidence="6 10" id="KW-0808">Transferase</keyword>
<feature type="binding site" evidence="10">
    <location>
        <position position="116"/>
    </location>
    <ligand>
        <name>5-methyltetrahydropteroyltri-L-glutamate</name>
        <dbReference type="ChEBI" id="CHEBI:58207"/>
    </ligand>
</feature>
<accession>A0A2R6Y519</accession>
<evidence type="ECO:0000313" key="17">
    <source>
        <dbReference type="Proteomes" id="UP000244338"/>
    </source>
</evidence>
<dbReference type="Pfam" id="PF08267">
    <property type="entry name" value="Meth_synt_1"/>
    <property type="match status" value="1"/>
</dbReference>
<organism evidence="16 17">
    <name type="scientific">Candidatus Carbonibacillus altaicus</name>
    <dbReference type="NCBI Taxonomy" id="2163959"/>
    <lineage>
        <taxon>Bacteria</taxon>
        <taxon>Bacillati</taxon>
        <taxon>Bacillota</taxon>
        <taxon>Bacilli</taxon>
        <taxon>Bacillales</taxon>
        <taxon>Candidatus Carbonibacillus</taxon>
    </lineage>
</organism>
<comment type="caution">
    <text evidence="16">The sequence shown here is derived from an EMBL/GenBank/DDBJ whole genome shotgun (WGS) entry which is preliminary data.</text>
</comment>
<evidence type="ECO:0000256" key="13">
    <source>
        <dbReference type="PIRSR" id="PIRSR000382-3"/>
    </source>
</evidence>
<dbReference type="NCBIfam" id="TIGR01371">
    <property type="entry name" value="met_syn_B12ind"/>
    <property type="match status" value="1"/>
</dbReference>
<feature type="binding site" evidence="12">
    <location>
        <position position="646"/>
    </location>
    <ligand>
        <name>Zn(2+)</name>
        <dbReference type="ChEBI" id="CHEBI:29105"/>
        <label>1</label>
        <note>catalytic</note>
    </ligand>
</feature>
<evidence type="ECO:0000256" key="8">
    <source>
        <dbReference type="ARBA" id="ARBA00022833"/>
    </source>
</evidence>
<feature type="active site" description="Proton donor" evidence="10 13">
    <location>
        <position position="699"/>
    </location>
</feature>
<feature type="binding site" evidence="10">
    <location>
        <position position="648"/>
    </location>
    <ligand>
        <name>Zn(2+)</name>
        <dbReference type="ChEBI" id="CHEBI:29105"/>
        <note>catalytic</note>
    </ligand>
</feature>
<feature type="binding site" evidence="11">
    <location>
        <position position="121"/>
    </location>
    <ligand>
        <name>5-methyltetrahydropteroyltri-L-glutamate</name>
        <dbReference type="ChEBI" id="CHEBI:58207"/>
    </ligand>
</feature>
<feature type="binding site" evidence="12">
    <location>
        <position position="670"/>
    </location>
    <ligand>
        <name>Zn(2+)</name>
        <dbReference type="ChEBI" id="CHEBI:29105"/>
        <label>1</label>
        <note>catalytic</note>
    </ligand>
</feature>
<dbReference type="EC" id="2.1.1.14" evidence="10"/>
<comment type="caution">
    <text evidence="10">Lacks conserved residue(s) required for the propagation of feature annotation.</text>
</comment>
<dbReference type="InterPro" id="IPR013215">
    <property type="entry name" value="Cbl-indep_Met_Synth_N"/>
</dbReference>
<dbReference type="GO" id="GO:0009086">
    <property type="term" value="P:methionine biosynthetic process"/>
    <property type="evidence" value="ECO:0007669"/>
    <property type="project" value="UniProtKB-UniRule"/>
</dbReference>
<dbReference type="InterPro" id="IPR002629">
    <property type="entry name" value="Met_Synth_C/arc"/>
</dbReference>
<dbReference type="GO" id="GO:0032259">
    <property type="term" value="P:methylation"/>
    <property type="evidence" value="ECO:0007669"/>
    <property type="project" value="UniProtKB-KW"/>
</dbReference>
<evidence type="ECO:0000256" key="7">
    <source>
        <dbReference type="ARBA" id="ARBA00022723"/>
    </source>
</evidence>
<dbReference type="GO" id="GO:0008270">
    <property type="term" value="F:zinc ion binding"/>
    <property type="evidence" value="ECO:0007669"/>
    <property type="project" value="InterPro"/>
</dbReference>
<keyword evidence="7 10" id="KW-0479">Metal-binding</keyword>
<evidence type="ECO:0000256" key="10">
    <source>
        <dbReference type="HAMAP-Rule" id="MF_00172"/>
    </source>
</evidence>
<dbReference type="InterPro" id="IPR006276">
    <property type="entry name" value="Cobalamin-indep_Met_synthase"/>
</dbReference>
<feature type="binding site" evidence="12">
    <location>
        <position position="648"/>
    </location>
    <ligand>
        <name>Zn(2+)</name>
        <dbReference type="ChEBI" id="CHEBI:29105"/>
        <label>1</label>
        <note>catalytic</note>
    </ligand>
</feature>
<evidence type="ECO:0000256" key="6">
    <source>
        <dbReference type="ARBA" id="ARBA00022679"/>
    </source>
</evidence>
<dbReference type="CDD" id="cd03311">
    <property type="entry name" value="CIMS_C_terminal_like"/>
    <property type="match status" value="1"/>
</dbReference>
<keyword evidence="10" id="KW-0677">Repeat</keyword>
<keyword evidence="5 10" id="KW-0028">Amino-acid biosynthesis</keyword>
<feature type="binding site" evidence="10">
    <location>
        <position position="670"/>
    </location>
    <ligand>
        <name>Zn(2+)</name>
        <dbReference type="ChEBI" id="CHEBI:29105"/>
        <note>catalytic</note>
    </ligand>
</feature>
<comment type="catalytic activity">
    <reaction evidence="10">
        <text>5-methyltetrahydropteroyltri-L-glutamate + L-homocysteine = tetrahydropteroyltri-L-glutamate + L-methionine</text>
        <dbReference type="Rhea" id="RHEA:21196"/>
        <dbReference type="ChEBI" id="CHEBI:57844"/>
        <dbReference type="ChEBI" id="CHEBI:58140"/>
        <dbReference type="ChEBI" id="CHEBI:58199"/>
        <dbReference type="ChEBI" id="CHEBI:58207"/>
        <dbReference type="EC" id="2.1.1.14"/>
    </reaction>
</comment>
<feature type="binding site" evidence="10 11">
    <location>
        <position position="566"/>
    </location>
    <ligand>
        <name>5-methyltetrahydropteroyltri-L-glutamate</name>
        <dbReference type="ChEBI" id="CHEBI:58207"/>
    </ligand>
</feature>
<comment type="cofactor">
    <cofactor evidence="12">
        <name>Zn(2+)</name>
        <dbReference type="ChEBI" id="CHEBI:29105"/>
    </cofactor>
    <text evidence="12">Binds 2 Zn(2+) ions per subunit.</text>
</comment>
<evidence type="ECO:0000256" key="2">
    <source>
        <dbReference type="ARBA" id="ARBA00004681"/>
    </source>
</evidence>